<comment type="caution">
    <text evidence="2">The sequence shown here is derived from an EMBL/GenBank/DDBJ whole genome shotgun (WGS) entry which is preliminary data.</text>
</comment>
<dbReference type="OrthoDB" id="4377018at2"/>
<reference evidence="2 3" key="1">
    <citation type="submission" date="2019-08" db="EMBL/GenBank/DDBJ databases">
        <title>Agrococcus lahaulensis sp. nov., isolated from a cold desert of the Indian Himalayas.</title>
        <authorList>
            <person name="Qu J.H."/>
        </authorList>
    </citation>
    <scope>NUCLEOTIDE SEQUENCE [LARGE SCALE GENOMIC DNA]</scope>
    <source>
        <strain evidence="2 3">NS18</strain>
    </source>
</reference>
<keyword evidence="3" id="KW-1185">Reference proteome</keyword>
<evidence type="ECO:0000259" key="1">
    <source>
        <dbReference type="Pfam" id="PF17032"/>
    </source>
</evidence>
<dbReference type="RefSeq" id="WP_128188674.1">
    <property type="nucleotide sequence ID" value="NZ_JBIVQT010000002.1"/>
</dbReference>
<dbReference type="EMBL" id="VOIR01000013">
    <property type="protein sequence ID" value="KAA6433826.1"/>
    <property type="molecule type" value="Genomic_DNA"/>
</dbReference>
<protein>
    <submittedName>
        <fullName evidence="2">Zinc-ribbon domain-containing protein</fullName>
    </submittedName>
</protein>
<dbReference type="AlphaFoldDB" id="A0A5M8QGG4"/>
<organism evidence="2 3">
    <name type="scientific">Agrococcus sediminis</name>
    <dbReference type="NCBI Taxonomy" id="2599924"/>
    <lineage>
        <taxon>Bacteria</taxon>
        <taxon>Bacillati</taxon>
        <taxon>Actinomycetota</taxon>
        <taxon>Actinomycetes</taxon>
        <taxon>Micrococcales</taxon>
        <taxon>Microbacteriaceae</taxon>
        <taxon>Agrococcus</taxon>
    </lineage>
</organism>
<gene>
    <name evidence="2" type="ORF">FQ330_07060</name>
</gene>
<proteinExistence type="predicted"/>
<evidence type="ECO:0000313" key="3">
    <source>
        <dbReference type="Proteomes" id="UP000323221"/>
    </source>
</evidence>
<sequence length="67" mass="7612">MLFIFGFGGKQRDLGPGATRTCPRCGNTTVWSRVQTFQQFTLFFIPIARWRRRELEVCGICGEAVAL</sequence>
<evidence type="ECO:0000313" key="2">
    <source>
        <dbReference type="EMBL" id="KAA6433826.1"/>
    </source>
</evidence>
<accession>A0A5M8QGG4</accession>
<name>A0A5M8QGG4_9MICO</name>
<feature type="domain" description="Zinc-ribbon 15" evidence="1">
    <location>
        <begin position="21"/>
        <end position="65"/>
    </location>
</feature>
<dbReference type="Pfam" id="PF17032">
    <property type="entry name" value="Zn_ribbon_15"/>
    <property type="match status" value="1"/>
</dbReference>
<dbReference type="Proteomes" id="UP000323221">
    <property type="component" value="Unassembled WGS sequence"/>
</dbReference>
<dbReference type="InterPro" id="IPR031493">
    <property type="entry name" value="Zinc_ribbon_15"/>
</dbReference>